<evidence type="ECO:0000313" key="3">
    <source>
        <dbReference type="Proteomes" id="UP000630923"/>
    </source>
</evidence>
<evidence type="ECO:0000256" key="1">
    <source>
        <dbReference type="SAM" id="SignalP"/>
    </source>
</evidence>
<protein>
    <recommendedName>
        <fullName evidence="4">Lipoprotein</fullName>
    </recommendedName>
</protein>
<dbReference type="PROSITE" id="PS51257">
    <property type="entry name" value="PROKAR_LIPOPROTEIN"/>
    <property type="match status" value="1"/>
</dbReference>
<reference evidence="2" key="2">
    <citation type="submission" date="2020-09" db="EMBL/GenBank/DDBJ databases">
        <authorList>
            <person name="Sun Q."/>
            <person name="Kim S."/>
        </authorList>
    </citation>
    <scope>NUCLEOTIDE SEQUENCE</scope>
    <source>
        <strain evidence="2">KCTC 42590</strain>
    </source>
</reference>
<comment type="caution">
    <text evidence="2">The sequence shown here is derived from an EMBL/GenBank/DDBJ whole genome shotgun (WGS) entry which is preliminary data.</text>
</comment>
<name>A0A919E533_9PROT</name>
<sequence>MSRFIRLSVLMTAFFIAACDLPQAMPETAQAKVGTRAYIQWHGREVTADVTKVNGRMVTTEFQLQGTPLMVRDYYRGLYALSGIEYKNGTYISRFEIDLQDQNLEKLFPLKVGKSVSLNGNVKLIEAGRDIDVWSHLEVIEKKTINLSDGDVAVFIVEIVSEFSDGDQSYREASTVYYSPDKSLILKSVTHRDGAQKFWRVVSLKEPAPGQQLPERKKPLPSGTVMI</sequence>
<dbReference type="AlphaFoldDB" id="A0A919E533"/>
<evidence type="ECO:0000313" key="2">
    <source>
        <dbReference type="EMBL" id="GHF13106.1"/>
    </source>
</evidence>
<gene>
    <name evidence="2" type="ORF">GCM10017044_03860</name>
</gene>
<keyword evidence="3" id="KW-1185">Reference proteome</keyword>
<dbReference type="Proteomes" id="UP000630923">
    <property type="component" value="Unassembled WGS sequence"/>
</dbReference>
<accession>A0A919E533</accession>
<dbReference type="RefSeq" id="WP_191249869.1">
    <property type="nucleotide sequence ID" value="NZ_BNCI01000001.1"/>
</dbReference>
<dbReference type="EMBL" id="BNCI01000001">
    <property type="protein sequence ID" value="GHF13106.1"/>
    <property type="molecule type" value="Genomic_DNA"/>
</dbReference>
<keyword evidence="1" id="KW-0732">Signal</keyword>
<evidence type="ECO:0008006" key="4">
    <source>
        <dbReference type="Google" id="ProtNLM"/>
    </source>
</evidence>
<reference evidence="2" key="1">
    <citation type="journal article" date="2014" name="Int. J. Syst. Evol. Microbiol.">
        <title>Complete genome sequence of Corynebacterium casei LMG S-19264T (=DSM 44701T), isolated from a smear-ripened cheese.</title>
        <authorList>
            <consortium name="US DOE Joint Genome Institute (JGI-PGF)"/>
            <person name="Walter F."/>
            <person name="Albersmeier A."/>
            <person name="Kalinowski J."/>
            <person name="Ruckert C."/>
        </authorList>
    </citation>
    <scope>NUCLEOTIDE SEQUENCE</scope>
    <source>
        <strain evidence="2">KCTC 42590</strain>
    </source>
</reference>
<proteinExistence type="predicted"/>
<feature type="signal peptide" evidence="1">
    <location>
        <begin position="1"/>
        <end position="24"/>
    </location>
</feature>
<feature type="chain" id="PRO_5037870347" description="Lipoprotein" evidence="1">
    <location>
        <begin position="25"/>
        <end position="227"/>
    </location>
</feature>
<organism evidence="2 3">
    <name type="scientific">Kordiimonas sediminis</name>
    <dbReference type="NCBI Taxonomy" id="1735581"/>
    <lineage>
        <taxon>Bacteria</taxon>
        <taxon>Pseudomonadati</taxon>
        <taxon>Pseudomonadota</taxon>
        <taxon>Alphaproteobacteria</taxon>
        <taxon>Kordiimonadales</taxon>
        <taxon>Kordiimonadaceae</taxon>
        <taxon>Kordiimonas</taxon>
    </lineage>
</organism>